<reference evidence="3" key="1">
    <citation type="submission" date="2014-03" db="EMBL/GenBank/DDBJ databases">
        <title>The Genome Sequence of Puccinia striiformis f. sp. tritici PST-78.</title>
        <authorList>
            <consortium name="The Broad Institute Genome Sequencing Platform"/>
            <person name="Cuomo C."/>
            <person name="Hulbert S."/>
            <person name="Chen X."/>
            <person name="Walker B."/>
            <person name="Young S.K."/>
            <person name="Zeng Q."/>
            <person name="Gargeya S."/>
            <person name="Fitzgerald M."/>
            <person name="Haas B."/>
            <person name="Abouelleil A."/>
            <person name="Alvarado L."/>
            <person name="Arachchi H.M."/>
            <person name="Berlin A.M."/>
            <person name="Chapman S.B."/>
            <person name="Goldberg J."/>
            <person name="Griggs A."/>
            <person name="Gujja S."/>
            <person name="Hansen M."/>
            <person name="Howarth C."/>
            <person name="Imamovic A."/>
            <person name="Larimer J."/>
            <person name="McCowan C."/>
            <person name="Montmayeur A."/>
            <person name="Murphy C."/>
            <person name="Neiman D."/>
            <person name="Pearson M."/>
            <person name="Priest M."/>
            <person name="Roberts A."/>
            <person name="Saif S."/>
            <person name="Shea T."/>
            <person name="Sisk P."/>
            <person name="Sykes S."/>
            <person name="Wortman J."/>
            <person name="Nusbaum C."/>
            <person name="Birren B."/>
        </authorList>
    </citation>
    <scope>NUCLEOTIDE SEQUENCE [LARGE SCALE GENOMIC DNA]</scope>
    <source>
        <strain evidence="3">race PST-78</strain>
    </source>
</reference>
<accession>A0A0L0VCY8</accession>
<sequence>MLHGSQYPNQGQTSRPSHTSTHLAHESPAQPNAHVIPGHTNHSTQATSQNPAIISKRRVPVPAVTGRTQRLVTIDWSLFSRGVSAEVLQAIGGPKKKVWEPILPGKTETLPVWHTDLAQHTWTQFQQGVVDKLGTTHSLLVRLLQDPEIIPLVKWQLGLSSHPKFAPAKKFYAASEAHFVEFTQQVKENVKSHITVKLIMNDPGQVLKDAINSSTQNRSLTLIYGDPVARAALEREEARLAINPKAHISSNPHAPIVAEIVKRITEKFGRNNEELWMGHPEDPSKGMHMHNARLNTWARAIHHGHNPEIDPEHPPQTDDFNWIDQAIPTLEEKMAHARIHGNKSKSGQRQVQSPGGEGTPSKYEPKLSDDKQPKPPRNRLIDQLDSPESVSDIEIIDTSSRSILISPPSTSRQSSPARKYLRSPLTDMLGGISKLSFTRQTSGSQHPSGSLDWKALTSAGRAMTMDDFLEHCVFGPTDHITRGWIQTNGITHWSVFLTYSLDDFIRQGCPENTGRQIMYGTHTLKATMLEK</sequence>
<feature type="region of interest" description="Disordered" evidence="1">
    <location>
        <begin position="338"/>
        <end position="391"/>
    </location>
</feature>
<feature type="compositionally biased region" description="Polar residues" evidence="1">
    <location>
        <begin position="40"/>
        <end position="52"/>
    </location>
</feature>
<dbReference type="EMBL" id="AJIL01000076">
    <property type="protein sequence ID" value="KNE96849.1"/>
    <property type="molecule type" value="Genomic_DNA"/>
</dbReference>
<feature type="region of interest" description="Disordered" evidence="1">
    <location>
        <begin position="1"/>
        <end position="57"/>
    </location>
</feature>
<evidence type="ECO:0000313" key="2">
    <source>
        <dbReference type="EMBL" id="KNE96849.1"/>
    </source>
</evidence>
<feature type="compositionally biased region" description="Polar residues" evidence="1">
    <location>
        <begin position="1"/>
        <end position="22"/>
    </location>
</feature>
<name>A0A0L0VCY8_9BASI</name>
<organism evidence="2 3">
    <name type="scientific">Puccinia striiformis f. sp. tritici PST-78</name>
    <dbReference type="NCBI Taxonomy" id="1165861"/>
    <lineage>
        <taxon>Eukaryota</taxon>
        <taxon>Fungi</taxon>
        <taxon>Dikarya</taxon>
        <taxon>Basidiomycota</taxon>
        <taxon>Pucciniomycotina</taxon>
        <taxon>Pucciniomycetes</taxon>
        <taxon>Pucciniales</taxon>
        <taxon>Pucciniaceae</taxon>
        <taxon>Puccinia</taxon>
    </lineage>
</organism>
<dbReference type="AlphaFoldDB" id="A0A0L0VCY8"/>
<gene>
    <name evidence="2" type="ORF">PSTG_09832</name>
</gene>
<dbReference type="Proteomes" id="UP000054564">
    <property type="component" value="Unassembled WGS sequence"/>
</dbReference>
<feature type="compositionally biased region" description="Basic and acidic residues" evidence="1">
    <location>
        <begin position="363"/>
        <end position="373"/>
    </location>
</feature>
<protein>
    <submittedName>
        <fullName evidence="2">Uncharacterized protein</fullName>
    </submittedName>
</protein>
<dbReference type="OrthoDB" id="2509653at2759"/>
<comment type="caution">
    <text evidence="2">The sequence shown here is derived from an EMBL/GenBank/DDBJ whole genome shotgun (WGS) entry which is preliminary data.</text>
</comment>
<feature type="compositionally biased region" description="Polar residues" evidence="1">
    <location>
        <begin position="344"/>
        <end position="353"/>
    </location>
</feature>
<evidence type="ECO:0000256" key="1">
    <source>
        <dbReference type="SAM" id="MobiDB-lite"/>
    </source>
</evidence>
<proteinExistence type="predicted"/>
<evidence type="ECO:0000313" key="3">
    <source>
        <dbReference type="Proteomes" id="UP000054564"/>
    </source>
</evidence>
<keyword evidence="3" id="KW-1185">Reference proteome</keyword>